<feature type="compositionally biased region" description="Basic and acidic residues" evidence="1">
    <location>
        <begin position="178"/>
        <end position="188"/>
    </location>
</feature>
<organism evidence="3 4">
    <name type="scientific">Friedmanniomyces simplex</name>
    <dbReference type="NCBI Taxonomy" id="329884"/>
    <lineage>
        <taxon>Eukaryota</taxon>
        <taxon>Fungi</taxon>
        <taxon>Dikarya</taxon>
        <taxon>Ascomycota</taxon>
        <taxon>Pezizomycotina</taxon>
        <taxon>Dothideomycetes</taxon>
        <taxon>Dothideomycetidae</taxon>
        <taxon>Mycosphaerellales</taxon>
        <taxon>Teratosphaeriaceae</taxon>
        <taxon>Friedmanniomyces</taxon>
    </lineage>
</organism>
<name>A0A4U0XFI9_9PEZI</name>
<feature type="compositionally biased region" description="Low complexity" evidence="1">
    <location>
        <begin position="669"/>
        <end position="691"/>
    </location>
</feature>
<keyword evidence="2" id="KW-0472">Membrane</keyword>
<evidence type="ECO:0000256" key="2">
    <source>
        <dbReference type="SAM" id="Phobius"/>
    </source>
</evidence>
<accession>A0A4U0XFI9</accession>
<evidence type="ECO:0000313" key="3">
    <source>
        <dbReference type="EMBL" id="TKA75734.1"/>
    </source>
</evidence>
<evidence type="ECO:0000313" key="4">
    <source>
        <dbReference type="Proteomes" id="UP000309340"/>
    </source>
</evidence>
<feature type="compositionally biased region" description="Basic and acidic residues" evidence="1">
    <location>
        <begin position="426"/>
        <end position="435"/>
    </location>
</feature>
<comment type="caution">
    <text evidence="3">The sequence shown here is derived from an EMBL/GenBank/DDBJ whole genome shotgun (WGS) entry which is preliminary data.</text>
</comment>
<dbReference type="EMBL" id="NAJQ01000184">
    <property type="protein sequence ID" value="TKA75734.1"/>
    <property type="molecule type" value="Genomic_DNA"/>
</dbReference>
<feature type="region of interest" description="Disordered" evidence="1">
    <location>
        <begin position="669"/>
        <end position="714"/>
    </location>
</feature>
<gene>
    <name evidence="3" type="ORF">B0A55_05924</name>
</gene>
<reference evidence="3 4" key="1">
    <citation type="submission" date="2017-03" db="EMBL/GenBank/DDBJ databases">
        <title>Genomes of endolithic fungi from Antarctica.</title>
        <authorList>
            <person name="Coleine C."/>
            <person name="Masonjones S."/>
            <person name="Stajich J.E."/>
        </authorList>
    </citation>
    <scope>NUCLEOTIDE SEQUENCE [LARGE SCALE GENOMIC DNA]</scope>
    <source>
        <strain evidence="3 4">CCFEE 5184</strain>
    </source>
</reference>
<dbReference type="AlphaFoldDB" id="A0A4U0XFI9"/>
<protein>
    <submittedName>
        <fullName evidence="3">Uncharacterized protein</fullName>
    </submittedName>
</protein>
<evidence type="ECO:0000256" key="1">
    <source>
        <dbReference type="SAM" id="MobiDB-lite"/>
    </source>
</evidence>
<keyword evidence="4" id="KW-1185">Reference proteome</keyword>
<feature type="region of interest" description="Disordered" evidence="1">
    <location>
        <begin position="396"/>
        <end position="456"/>
    </location>
</feature>
<keyword evidence="2" id="KW-0812">Transmembrane</keyword>
<sequence length="714" mass="79805">MSETGPQAPIPGTPVTPLATVWNSIQNAVGFLSGYPRNSAPPFPSQPERPRDEDRQWLDIRRAEGRRKLENEISSYLAMAQRRRANALQELLVRIAREHGEDLEVTHRRFRLRYLSDAELVAVSSVLYMDTEELANRVTQMLVDELDLPGQRFGTAVRRWHDVVRQAHSAASQGSADEDSRSRRGDVQVDEQLERRVGRFLRDHGFRTLVQASELTSIDEGDTLFPDFLIGSLDADDHHGNRVGVWEPVERVEVVVFAIAAALQGIPSVTLTPSISLTPGSIPEWEEEADRSPEARECGDEQRRGVQKSLQVLRDMVAEPDVTWWQVFHLLQRHIDLYGLKDLVSDADSTLPRGLSERLATSSEDVAYDMGRLNHRFSFEDSVAAMLADATIARSRGTTASWPPSNGGRRTRRSPSDVEADEVGEDRDMPNDGDHVGPLYYDDDDGASPSPPIPARISDRDIRMAWFMRKVAGLWVEGEEKVRKRRRAGTRSRQQWLQMEIYMLDRELGRERGPRLTDYGLEARFPEVLARAVAKWWDDADERTRLAKLRGRFEEDVDGDGAGSIFLFLFVVFVQQLLVFLIILIILFIVLLVLSIFLLIILRRRRRPTTSLSAPKPKNRNRSRHPANNDTAGNLRTPGPAKPATRTTIPPGVAPLAQELRRSGRIAAIAARQQQDAPGDGAGGAVAAAPAGKRKRATTTAAKGKGGGNKRAKK</sequence>
<feature type="region of interest" description="Disordered" evidence="1">
    <location>
        <begin position="168"/>
        <end position="188"/>
    </location>
</feature>
<dbReference type="OrthoDB" id="3883542at2759"/>
<feature type="region of interest" description="Disordered" evidence="1">
    <location>
        <begin position="610"/>
        <end position="652"/>
    </location>
</feature>
<proteinExistence type="predicted"/>
<feature type="transmembrane region" description="Helical" evidence="2">
    <location>
        <begin position="577"/>
        <end position="602"/>
    </location>
</feature>
<keyword evidence="2" id="KW-1133">Transmembrane helix</keyword>
<dbReference type="Proteomes" id="UP000309340">
    <property type="component" value="Unassembled WGS sequence"/>
</dbReference>